<protein>
    <submittedName>
        <fullName evidence="2">Uncharacterized protein</fullName>
    </submittedName>
</protein>
<name>A0A167GWD6_CALVF</name>
<evidence type="ECO:0000313" key="3">
    <source>
        <dbReference type="Proteomes" id="UP000076738"/>
    </source>
</evidence>
<feature type="compositionally biased region" description="Basic and acidic residues" evidence="1">
    <location>
        <begin position="145"/>
        <end position="165"/>
    </location>
</feature>
<feature type="compositionally biased region" description="Basic residues" evidence="1">
    <location>
        <begin position="188"/>
        <end position="200"/>
    </location>
</feature>
<evidence type="ECO:0000313" key="2">
    <source>
        <dbReference type="EMBL" id="KZO90978.1"/>
    </source>
</evidence>
<dbReference type="Proteomes" id="UP000076738">
    <property type="component" value="Unassembled WGS sequence"/>
</dbReference>
<organism evidence="2 3">
    <name type="scientific">Calocera viscosa (strain TUFC12733)</name>
    <dbReference type="NCBI Taxonomy" id="1330018"/>
    <lineage>
        <taxon>Eukaryota</taxon>
        <taxon>Fungi</taxon>
        <taxon>Dikarya</taxon>
        <taxon>Basidiomycota</taxon>
        <taxon>Agaricomycotina</taxon>
        <taxon>Dacrymycetes</taxon>
        <taxon>Dacrymycetales</taxon>
        <taxon>Dacrymycetaceae</taxon>
        <taxon>Calocera</taxon>
    </lineage>
</organism>
<reference evidence="2 3" key="1">
    <citation type="journal article" date="2016" name="Mol. Biol. Evol.">
        <title>Comparative Genomics of Early-Diverging Mushroom-Forming Fungi Provides Insights into the Origins of Lignocellulose Decay Capabilities.</title>
        <authorList>
            <person name="Nagy L.G."/>
            <person name="Riley R."/>
            <person name="Tritt A."/>
            <person name="Adam C."/>
            <person name="Daum C."/>
            <person name="Floudas D."/>
            <person name="Sun H."/>
            <person name="Yadav J.S."/>
            <person name="Pangilinan J."/>
            <person name="Larsson K.H."/>
            <person name="Matsuura K."/>
            <person name="Barry K."/>
            <person name="Labutti K."/>
            <person name="Kuo R."/>
            <person name="Ohm R.A."/>
            <person name="Bhattacharya S.S."/>
            <person name="Shirouzu T."/>
            <person name="Yoshinaga Y."/>
            <person name="Martin F.M."/>
            <person name="Grigoriev I.V."/>
            <person name="Hibbett D.S."/>
        </authorList>
    </citation>
    <scope>NUCLEOTIDE SEQUENCE [LARGE SCALE GENOMIC DNA]</scope>
    <source>
        <strain evidence="2 3">TUFC12733</strain>
    </source>
</reference>
<keyword evidence="3" id="KW-1185">Reference proteome</keyword>
<evidence type="ECO:0000256" key="1">
    <source>
        <dbReference type="SAM" id="MobiDB-lite"/>
    </source>
</evidence>
<dbReference type="EMBL" id="KV417331">
    <property type="protein sequence ID" value="KZO90978.1"/>
    <property type="molecule type" value="Genomic_DNA"/>
</dbReference>
<feature type="compositionally biased region" description="Polar residues" evidence="1">
    <location>
        <begin position="135"/>
        <end position="144"/>
    </location>
</feature>
<proteinExistence type="predicted"/>
<feature type="region of interest" description="Disordered" evidence="1">
    <location>
        <begin position="179"/>
        <end position="200"/>
    </location>
</feature>
<sequence length="200" mass="22879">MRDSRPARPRGRRKKSRARRECWTVGWRSEVGSRVWGKGRDWVGKWMAAGEGTEAECDGRNDPGPPSLSGPTDGWYERRLHKRHPQHTRITAPLIYILFTRRHLGRWSSWPFDVSRSSFTVLQPSRPRQDRGHNSPISSSGTASTERRKIAGRGKGDIVYKERGPARLTSFDNAVNAIRLCEPSPTNRPRHRSPPRPRTP</sequence>
<accession>A0A167GWD6</accession>
<gene>
    <name evidence="2" type="ORF">CALVIDRAFT_371507</name>
</gene>
<feature type="region of interest" description="Disordered" evidence="1">
    <location>
        <begin position="123"/>
        <end position="166"/>
    </location>
</feature>
<feature type="region of interest" description="Disordered" evidence="1">
    <location>
        <begin position="52"/>
        <end position="73"/>
    </location>
</feature>
<dbReference type="AlphaFoldDB" id="A0A167GWD6"/>